<dbReference type="RefSeq" id="WP_091989993.1">
    <property type="nucleotide sequence ID" value="NZ_FOLO01000056.1"/>
</dbReference>
<name>A0A1I1SGY3_9GAMM</name>
<evidence type="ECO:0000256" key="1">
    <source>
        <dbReference type="SAM" id="SignalP"/>
    </source>
</evidence>
<accession>A0A1I1SGY3</accession>
<dbReference type="InterPro" id="IPR046034">
    <property type="entry name" value="DUF5992"/>
</dbReference>
<dbReference type="AlphaFoldDB" id="A0A1I1SGY3"/>
<organism evidence="2 3">
    <name type="scientific">Pseudoalteromonas denitrificans DSM 6059</name>
    <dbReference type="NCBI Taxonomy" id="1123010"/>
    <lineage>
        <taxon>Bacteria</taxon>
        <taxon>Pseudomonadati</taxon>
        <taxon>Pseudomonadota</taxon>
        <taxon>Gammaproteobacteria</taxon>
        <taxon>Alteromonadales</taxon>
        <taxon>Pseudoalteromonadaceae</taxon>
        <taxon>Pseudoalteromonas</taxon>
    </lineage>
</organism>
<evidence type="ECO:0000313" key="2">
    <source>
        <dbReference type="EMBL" id="SFD42270.1"/>
    </source>
</evidence>
<keyword evidence="3" id="KW-1185">Reference proteome</keyword>
<dbReference type="OrthoDB" id="6309499at2"/>
<dbReference type="Proteomes" id="UP000198862">
    <property type="component" value="Unassembled WGS sequence"/>
</dbReference>
<dbReference type="Pfam" id="PF19454">
    <property type="entry name" value="DUF5992"/>
    <property type="match status" value="1"/>
</dbReference>
<reference evidence="2 3" key="1">
    <citation type="submission" date="2016-10" db="EMBL/GenBank/DDBJ databases">
        <authorList>
            <person name="de Groot N.N."/>
        </authorList>
    </citation>
    <scope>NUCLEOTIDE SEQUENCE [LARGE SCALE GENOMIC DNA]</scope>
    <source>
        <strain evidence="2 3">DSM 6059</strain>
    </source>
</reference>
<proteinExistence type="predicted"/>
<dbReference type="EMBL" id="FOLO01000056">
    <property type="protein sequence ID" value="SFD42270.1"/>
    <property type="molecule type" value="Genomic_DNA"/>
</dbReference>
<gene>
    <name evidence="2" type="ORF">SAMN02745724_04479</name>
</gene>
<feature type="chain" id="PRO_5011543397" evidence="1">
    <location>
        <begin position="19"/>
        <end position="116"/>
    </location>
</feature>
<dbReference type="STRING" id="1123010.SAMN02745724_04479"/>
<feature type="signal peptide" evidence="1">
    <location>
        <begin position="1"/>
        <end position="18"/>
    </location>
</feature>
<protein>
    <submittedName>
        <fullName evidence="2">Uncharacterized protein</fullName>
    </submittedName>
</protein>
<evidence type="ECO:0000313" key="3">
    <source>
        <dbReference type="Proteomes" id="UP000198862"/>
    </source>
</evidence>
<keyword evidence="1" id="KW-0732">Signal</keyword>
<sequence length="116" mass="12477">MKFFLVVFSSLISFSLMAGQLTSGAQVVELINTNNDTEDFAIFLKNGSGPCAIATPEGVYKIVFPKTSFANQSSESYGQAFSISLAAITSGLKVRVHNFDNNNCDQANFISIYSAS</sequence>